<dbReference type="SUPFAM" id="SSF52151">
    <property type="entry name" value="FabD/lysophospholipase-like"/>
    <property type="match status" value="1"/>
</dbReference>
<proteinExistence type="predicted"/>
<accession>A0A7R6SVV8</accession>
<sequence>MLYISQLFNLGISRLNRDEAEISSSASSIVPVLAGGGSRLSAHIGVLTALEEMGLKFSTLVGVSGGSIVGALYAAGYSLKQIRVIAEETDFSHFLGHSLFRLLRSGGLSTGDSFEAWIDDKLDGITFAELPYSFHVVATDVRSGQPVIFDKERTPNLKVSLAVRFSISIPIIFSFKEFSGQLMVDGSILSEEALQQNWAGDDSPVVVFRLSSIQEVTNPKGFRFFPLISYMALLIRTFMTTMSREYINDHYWHSTVVIHAGSISPTEFKLNQEQKNALYQVGYTTTLRIIPLKILLKYPHIQAVES</sequence>
<protein>
    <submittedName>
        <fullName evidence="4">Phospholipase</fullName>
    </submittedName>
</protein>
<dbReference type="AlphaFoldDB" id="A0A7R6SVV8"/>
<dbReference type="Gene3D" id="3.40.1090.10">
    <property type="entry name" value="Cytosolic phospholipase A2 catalytic domain"/>
    <property type="match status" value="2"/>
</dbReference>
<reference evidence="4 5" key="1">
    <citation type="journal article" date="2008" name="Int. J. Syst. Evol. Microbiol.">
        <title>Neptunomonas japonica sp. nov., an Osedax japonicus symbiont-like bacterium isolated from sediment adjacent to sperm whale carcasses off Kagoshima, Japan.</title>
        <authorList>
            <person name="Miyazaki M."/>
            <person name="Nogi Y."/>
            <person name="Fujiwara Y."/>
            <person name="Kawato M."/>
            <person name="Kubokawa K."/>
            <person name="Horikoshi K."/>
        </authorList>
    </citation>
    <scope>NUCLEOTIDE SEQUENCE [LARGE SCALE GENOMIC DNA]</scope>
    <source>
        <strain evidence="4 5">JAMM 1380</strain>
    </source>
</reference>
<feature type="active site" description="Proton acceptor" evidence="2">
    <location>
        <position position="185"/>
    </location>
</feature>
<organism evidence="4 5">
    <name type="scientific">Neptunomonas japonica JAMM 1380</name>
    <dbReference type="NCBI Taxonomy" id="1441457"/>
    <lineage>
        <taxon>Bacteria</taxon>
        <taxon>Pseudomonadati</taxon>
        <taxon>Pseudomonadota</taxon>
        <taxon>Gammaproteobacteria</taxon>
        <taxon>Oceanospirillales</taxon>
        <taxon>Oceanospirillaceae</taxon>
        <taxon>Neptunomonas</taxon>
    </lineage>
</organism>
<evidence type="ECO:0000256" key="1">
    <source>
        <dbReference type="ARBA" id="ARBA00023098"/>
    </source>
</evidence>
<feature type="domain" description="PNPLA" evidence="3">
    <location>
        <begin position="31"/>
        <end position="198"/>
    </location>
</feature>
<dbReference type="PANTHER" id="PTHR46394:SF1">
    <property type="entry name" value="PNPLA DOMAIN-CONTAINING PROTEIN"/>
    <property type="match status" value="1"/>
</dbReference>
<dbReference type="Pfam" id="PF01734">
    <property type="entry name" value="Patatin"/>
    <property type="match status" value="1"/>
</dbReference>
<dbReference type="GO" id="GO:0016042">
    <property type="term" value="P:lipid catabolic process"/>
    <property type="evidence" value="ECO:0007669"/>
    <property type="project" value="UniProtKB-UniRule"/>
</dbReference>
<dbReference type="CDD" id="cd07207">
    <property type="entry name" value="Pat_ExoU_VipD_like"/>
    <property type="match status" value="1"/>
</dbReference>
<dbReference type="GO" id="GO:0016787">
    <property type="term" value="F:hydrolase activity"/>
    <property type="evidence" value="ECO:0007669"/>
    <property type="project" value="UniProtKB-UniRule"/>
</dbReference>
<dbReference type="PANTHER" id="PTHR46394">
    <property type="entry name" value="ANNEXIN"/>
    <property type="match status" value="1"/>
</dbReference>
<keyword evidence="2" id="KW-0442">Lipid degradation</keyword>
<evidence type="ECO:0000256" key="2">
    <source>
        <dbReference type="PROSITE-ProRule" id="PRU01161"/>
    </source>
</evidence>
<dbReference type="EMBL" id="AP014546">
    <property type="protein sequence ID" value="BBB29806.1"/>
    <property type="molecule type" value="Genomic_DNA"/>
</dbReference>
<evidence type="ECO:0000313" key="5">
    <source>
        <dbReference type="Proteomes" id="UP000595332"/>
    </source>
</evidence>
<dbReference type="RefSeq" id="WP_201347027.1">
    <property type="nucleotide sequence ID" value="NZ_AP014546.1"/>
</dbReference>
<keyword evidence="5" id="KW-1185">Reference proteome</keyword>
<dbReference type="InterPro" id="IPR052580">
    <property type="entry name" value="Lipid_Hydrolase"/>
</dbReference>
<dbReference type="InterPro" id="IPR016035">
    <property type="entry name" value="Acyl_Trfase/lysoPLipase"/>
</dbReference>
<dbReference type="KEGG" id="njp:NEJAP_1856"/>
<feature type="short sequence motif" description="GXSXG" evidence="2">
    <location>
        <begin position="62"/>
        <end position="66"/>
    </location>
</feature>
<dbReference type="Proteomes" id="UP000595332">
    <property type="component" value="Chromosome"/>
</dbReference>
<keyword evidence="2" id="KW-0378">Hydrolase</keyword>
<dbReference type="PROSITE" id="PS51635">
    <property type="entry name" value="PNPLA"/>
    <property type="match status" value="1"/>
</dbReference>
<evidence type="ECO:0000259" key="3">
    <source>
        <dbReference type="PROSITE" id="PS51635"/>
    </source>
</evidence>
<comment type="caution">
    <text evidence="2">Lacks conserved residue(s) required for the propagation of feature annotation.</text>
</comment>
<evidence type="ECO:0000313" key="4">
    <source>
        <dbReference type="EMBL" id="BBB29806.1"/>
    </source>
</evidence>
<dbReference type="InterPro" id="IPR002641">
    <property type="entry name" value="PNPLA_dom"/>
</dbReference>
<keyword evidence="1 2" id="KW-0443">Lipid metabolism</keyword>
<gene>
    <name evidence="4" type="ORF">NEJAP_1856</name>
</gene>
<feature type="active site" description="Nucleophile" evidence="2">
    <location>
        <position position="64"/>
    </location>
</feature>
<name>A0A7R6SVV8_9GAMM</name>